<evidence type="ECO:0000313" key="3">
    <source>
        <dbReference type="Proteomes" id="UP000285301"/>
    </source>
</evidence>
<evidence type="ECO:0000313" key="2">
    <source>
        <dbReference type="EMBL" id="RWS14600.1"/>
    </source>
</evidence>
<dbReference type="InterPro" id="IPR006202">
    <property type="entry name" value="Neur_chan_lig-bd"/>
</dbReference>
<dbReference type="Proteomes" id="UP000285301">
    <property type="component" value="Unassembled WGS sequence"/>
</dbReference>
<dbReference type="SUPFAM" id="SSF63712">
    <property type="entry name" value="Nicotinic receptor ligand binding domain-like"/>
    <property type="match status" value="1"/>
</dbReference>
<dbReference type="AlphaFoldDB" id="A0A443RH44"/>
<dbReference type="GO" id="GO:0016020">
    <property type="term" value="C:membrane"/>
    <property type="evidence" value="ECO:0007669"/>
    <property type="project" value="InterPro"/>
</dbReference>
<name>A0A443RH44_9ACAR</name>
<dbReference type="Gene3D" id="2.70.170.10">
    <property type="entry name" value="Neurotransmitter-gated ion-channel ligand-binding domain"/>
    <property type="match status" value="1"/>
</dbReference>
<reference evidence="2 3" key="1">
    <citation type="journal article" date="2018" name="Gigascience">
        <title>Genomes of trombidid mites reveal novel predicted allergens and laterally-transferred genes associated with secondary metabolism.</title>
        <authorList>
            <person name="Dong X."/>
            <person name="Chaisiri K."/>
            <person name="Xia D."/>
            <person name="Armstrong S.D."/>
            <person name="Fang Y."/>
            <person name="Donnelly M.J."/>
            <person name="Kadowaki T."/>
            <person name="McGarry J.W."/>
            <person name="Darby A.C."/>
            <person name="Makepeace B.L."/>
        </authorList>
    </citation>
    <scope>NUCLEOTIDE SEQUENCE [LARGE SCALE GENOMIC DNA]</scope>
    <source>
        <strain evidence="2">UoL-WK</strain>
    </source>
</reference>
<gene>
    <name evidence="2" type="ORF">B4U79_05491</name>
</gene>
<dbReference type="STRING" id="1965070.A0A443RH44"/>
<feature type="domain" description="Neurotransmitter-gated ion-channel ligand-binding" evidence="1">
    <location>
        <begin position="21"/>
        <end position="60"/>
    </location>
</feature>
<accession>A0A443RH44</accession>
<proteinExistence type="predicted"/>
<protein>
    <recommendedName>
        <fullName evidence="1">Neurotransmitter-gated ion-channel ligand-binding domain-containing protein</fullName>
    </recommendedName>
</protein>
<keyword evidence="3" id="KW-1185">Reference proteome</keyword>
<dbReference type="EMBL" id="NCKU01000672">
    <property type="protein sequence ID" value="RWS14600.1"/>
    <property type="molecule type" value="Genomic_DNA"/>
</dbReference>
<dbReference type="InterPro" id="IPR036734">
    <property type="entry name" value="Neur_chan_lig-bd_sf"/>
</dbReference>
<organism evidence="2 3">
    <name type="scientific">Dinothrombium tinctorium</name>
    <dbReference type="NCBI Taxonomy" id="1965070"/>
    <lineage>
        <taxon>Eukaryota</taxon>
        <taxon>Metazoa</taxon>
        <taxon>Ecdysozoa</taxon>
        <taxon>Arthropoda</taxon>
        <taxon>Chelicerata</taxon>
        <taxon>Arachnida</taxon>
        <taxon>Acari</taxon>
        <taxon>Acariformes</taxon>
        <taxon>Trombidiformes</taxon>
        <taxon>Prostigmata</taxon>
        <taxon>Anystina</taxon>
        <taxon>Parasitengona</taxon>
        <taxon>Trombidioidea</taxon>
        <taxon>Trombidiidae</taxon>
        <taxon>Dinothrombium</taxon>
    </lineage>
</organism>
<dbReference type="OrthoDB" id="6433652at2759"/>
<comment type="caution">
    <text evidence="2">The sequence shown here is derived from an EMBL/GenBank/DDBJ whole genome shotgun (WGS) entry which is preliminary data.</text>
</comment>
<dbReference type="Pfam" id="PF02931">
    <property type="entry name" value="Neur_chan_LBD"/>
    <property type="match status" value="1"/>
</dbReference>
<evidence type="ECO:0000259" key="1">
    <source>
        <dbReference type="Pfam" id="PF02931"/>
    </source>
</evidence>
<sequence>MKLSQLQLLDLIRGSHQGPNERRLLKHLLEEYNTMERPVLNESEPVLVSFGLTLQQIIDVV</sequence>
<dbReference type="GO" id="GO:0005230">
    <property type="term" value="F:extracellular ligand-gated monoatomic ion channel activity"/>
    <property type="evidence" value="ECO:0007669"/>
    <property type="project" value="InterPro"/>
</dbReference>